<gene>
    <name evidence="1" type="ORF">ATM17_31660</name>
</gene>
<protein>
    <submittedName>
        <fullName evidence="1">Uncharacterized protein</fullName>
    </submittedName>
</protein>
<geneLocation type="plasmid" evidence="1 2">
    <name>unnamed1</name>
</geneLocation>
<name>A0AAC9AZH5_SPHMC</name>
<reference evidence="1 2" key="2">
    <citation type="journal article" date="2016" name="Genome Announc.">
        <title>Complete Genome Sequence of Sphingopyxis macrogoltabida Strain 203N (NBRC 111659), a Polyethylene Glycol Degrader.</title>
        <authorList>
            <person name="Ohtsubo Y."/>
            <person name="Nonoyama S."/>
            <person name="Nagata Y."/>
            <person name="Numata M."/>
            <person name="Tsuchikane K."/>
            <person name="Hosoyama A."/>
            <person name="Yamazoe A."/>
            <person name="Tsuda M."/>
            <person name="Fujita N."/>
            <person name="Kawai F."/>
        </authorList>
    </citation>
    <scope>NUCLEOTIDE SEQUENCE [LARGE SCALE GENOMIC DNA]</scope>
    <source>
        <strain evidence="1 2">203N</strain>
    </source>
</reference>
<keyword evidence="1" id="KW-0614">Plasmid</keyword>
<dbReference type="Proteomes" id="UP000076088">
    <property type="component" value="Plasmid unnamed1"/>
</dbReference>
<organism evidence="1 2">
    <name type="scientific">Sphingopyxis macrogoltabida</name>
    <name type="common">Sphingomonas macrogoltabidus</name>
    <dbReference type="NCBI Taxonomy" id="33050"/>
    <lineage>
        <taxon>Bacteria</taxon>
        <taxon>Pseudomonadati</taxon>
        <taxon>Pseudomonadota</taxon>
        <taxon>Alphaproteobacteria</taxon>
        <taxon>Sphingomonadales</taxon>
        <taxon>Sphingomonadaceae</taxon>
        <taxon>Sphingopyxis</taxon>
    </lineage>
</organism>
<dbReference type="EMBL" id="CP013345">
    <property type="protein sequence ID" value="AMU92817.1"/>
    <property type="molecule type" value="Genomic_DNA"/>
</dbReference>
<proteinExistence type="predicted"/>
<reference evidence="2" key="1">
    <citation type="submission" date="2015-11" db="EMBL/GenBank/DDBJ databases">
        <title>Complete genome sequence of a polyethylene-glycol degrader Sphingopyxis macrogoltabida 203N (NBRC 111659).</title>
        <authorList>
            <person name="Yoshiyuki O."/>
            <person name="Shouta N."/>
            <person name="Nagata Y."/>
            <person name="Numata M."/>
            <person name="Tsuchikane K."/>
            <person name="Hosoyama A."/>
            <person name="Yamazoe A."/>
            <person name="Tsuda M."/>
            <person name="Fujita N."/>
            <person name="Kawai F."/>
        </authorList>
    </citation>
    <scope>NUCLEOTIDE SEQUENCE [LARGE SCALE GENOMIC DNA]</scope>
    <source>
        <strain evidence="2">203N</strain>
        <plasmid evidence="2">unnamed1</plasmid>
    </source>
</reference>
<sequence length="411" mass="44735">MSALDLDADLVELAPAPSATAAVAALREMAFRADAWTPQETERLRRLFAADTALADIAADLGRGRAAIAERVTLLGLRRNSTRTWTELDDAELVRRYGDEPTAAIASDLGRSCSAVYARAGLLGLAESNPPQWTAWEDAQLIEGYRRGVPVRQIGTLIGRPFGGLSSRAATLGIVHANQPARWSPEETARALELAGAGHRYHAIMAIMASEGFPERTIRGFGPALRKLGYGRGWGRAWTPEEDALLTRAYAEGLSLTPLRTQLGRTAGSLRHRAEYLALRGSHANRNGFRQGPDWTEDDEKILREQYGRVLTRELAARLERTKAAVTTRANLLGLVHGYIRPFSDEEIRALDIAYRTGVSIADLAEALGRKPMSLSKYASNHGYAFGRRPRHAITLAALLASEALPDPAAA</sequence>
<dbReference type="AlphaFoldDB" id="A0AAC9AZH5"/>
<evidence type="ECO:0000313" key="1">
    <source>
        <dbReference type="EMBL" id="AMU92817.1"/>
    </source>
</evidence>
<keyword evidence="2" id="KW-1185">Reference proteome</keyword>
<evidence type="ECO:0000313" key="2">
    <source>
        <dbReference type="Proteomes" id="UP000076088"/>
    </source>
</evidence>
<accession>A0AAC9AZH5</accession>